<keyword evidence="1" id="KW-0472">Membrane</keyword>
<name>A0A1M4WKJ6_9FLAO</name>
<feature type="transmembrane region" description="Helical" evidence="1">
    <location>
        <begin position="12"/>
        <end position="32"/>
    </location>
</feature>
<keyword evidence="1" id="KW-0812">Transmembrane</keyword>
<protein>
    <submittedName>
        <fullName evidence="2">Uncharacterized protein</fullName>
    </submittedName>
</protein>
<keyword evidence="3" id="KW-1185">Reference proteome</keyword>
<dbReference type="STRING" id="1416778.SAMN05443633_10264"/>
<accession>A0A1M4WKJ6</accession>
<evidence type="ECO:0000313" key="3">
    <source>
        <dbReference type="Proteomes" id="UP000184518"/>
    </source>
</evidence>
<sequence length="82" mass="10181">MLERIFTKKNFLRSLMNAIIFSVAFFLIRILFYYFKWDDEKSMNIYGLVFYFVFVFLAFFILDGRDYTWKDVIKFKKLNKNK</sequence>
<feature type="transmembrane region" description="Helical" evidence="1">
    <location>
        <begin position="44"/>
        <end position="62"/>
    </location>
</feature>
<gene>
    <name evidence="2" type="ORF">SAMN05443633_10264</name>
</gene>
<reference evidence="3" key="1">
    <citation type="submission" date="2016-11" db="EMBL/GenBank/DDBJ databases">
        <authorList>
            <person name="Varghese N."/>
            <person name="Submissions S."/>
        </authorList>
    </citation>
    <scope>NUCLEOTIDE SEQUENCE [LARGE SCALE GENOMIC DNA]</scope>
    <source>
        <strain evidence="3">DSM 27619</strain>
    </source>
</reference>
<proteinExistence type="predicted"/>
<evidence type="ECO:0000313" key="2">
    <source>
        <dbReference type="EMBL" id="SHE81502.1"/>
    </source>
</evidence>
<evidence type="ECO:0000256" key="1">
    <source>
        <dbReference type="SAM" id="Phobius"/>
    </source>
</evidence>
<dbReference type="AlphaFoldDB" id="A0A1M4WKJ6"/>
<organism evidence="2 3">
    <name type="scientific">Chryseobacterium arachidis</name>
    <dbReference type="NCBI Taxonomy" id="1416778"/>
    <lineage>
        <taxon>Bacteria</taxon>
        <taxon>Pseudomonadati</taxon>
        <taxon>Bacteroidota</taxon>
        <taxon>Flavobacteriia</taxon>
        <taxon>Flavobacteriales</taxon>
        <taxon>Weeksellaceae</taxon>
        <taxon>Chryseobacterium group</taxon>
        <taxon>Chryseobacterium</taxon>
    </lineage>
</organism>
<dbReference type="Proteomes" id="UP000184518">
    <property type="component" value="Unassembled WGS sequence"/>
</dbReference>
<dbReference type="EMBL" id="FQUT01000002">
    <property type="protein sequence ID" value="SHE81502.1"/>
    <property type="molecule type" value="Genomic_DNA"/>
</dbReference>
<keyword evidence="1" id="KW-1133">Transmembrane helix</keyword>